<dbReference type="Gene3D" id="3.30.2020.30">
    <property type="match status" value="1"/>
</dbReference>
<organism evidence="11 12">
    <name type="scientific">Amphimedon queenslandica</name>
    <name type="common">Sponge</name>
    <dbReference type="NCBI Taxonomy" id="400682"/>
    <lineage>
        <taxon>Eukaryota</taxon>
        <taxon>Metazoa</taxon>
        <taxon>Porifera</taxon>
        <taxon>Demospongiae</taxon>
        <taxon>Heteroscleromorpha</taxon>
        <taxon>Haplosclerida</taxon>
        <taxon>Niphatidae</taxon>
        <taxon>Amphimedon</taxon>
    </lineage>
</organism>
<evidence type="ECO:0008006" key="13">
    <source>
        <dbReference type="Google" id="ProtNLM"/>
    </source>
</evidence>
<evidence type="ECO:0000259" key="10">
    <source>
        <dbReference type="Pfam" id="PF06155"/>
    </source>
</evidence>
<dbReference type="RefSeq" id="XP_019850396.1">
    <property type="nucleotide sequence ID" value="XM_019994837.1"/>
</dbReference>
<dbReference type="Gene3D" id="3.60.130.10">
    <property type="entry name" value="Clavaminate synthase-like"/>
    <property type="match status" value="1"/>
</dbReference>
<dbReference type="AlphaFoldDB" id="A0AAN0J0Z7"/>
<feature type="domain" description="Gamma-butyrobetaine hydroxylase-like N-terminal" evidence="10">
    <location>
        <begin position="31"/>
        <end position="113"/>
    </location>
</feature>
<evidence type="ECO:0000256" key="8">
    <source>
        <dbReference type="ARBA" id="ARBA00023004"/>
    </source>
</evidence>
<dbReference type="KEGG" id="aqu:105312230"/>
<dbReference type="InterPro" id="IPR010376">
    <property type="entry name" value="GBBH-like_N"/>
</dbReference>
<keyword evidence="7" id="KW-0560">Oxidoreductase</keyword>
<dbReference type="GO" id="GO:0046872">
    <property type="term" value="F:metal ion binding"/>
    <property type="evidence" value="ECO:0007669"/>
    <property type="project" value="UniProtKB-KW"/>
</dbReference>
<evidence type="ECO:0000259" key="9">
    <source>
        <dbReference type="Pfam" id="PF02668"/>
    </source>
</evidence>
<dbReference type="FunFam" id="3.30.2020.30:FF:000002">
    <property type="entry name" value="Putative gamma-butyrobetaine dioxygenase"/>
    <property type="match status" value="1"/>
</dbReference>
<dbReference type="PANTHER" id="PTHR10696">
    <property type="entry name" value="GAMMA-BUTYROBETAINE HYDROXYLASE-RELATED"/>
    <property type="match status" value="1"/>
</dbReference>
<feature type="domain" description="TauD/TfdA-like" evidence="9">
    <location>
        <begin position="137"/>
        <end position="385"/>
    </location>
</feature>
<evidence type="ECO:0000256" key="7">
    <source>
        <dbReference type="ARBA" id="ARBA00023002"/>
    </source>
</evidence>
<evidence type="ECO:0000256" key="1">
    <source>
        <dbReference type="ARBA" id="ARBA00001954"/>
    </source>
</evidence>
<evidence type="ECO:0000313" key="12">
    <source>
        <dbReference type="Proteomes" id="UP000007879"/>
    </source>
</evidence>
<proteinExistence type="inferred from homology"/>
<evidence type="ECO:0000256" key="6">
    <source>
        <dbReference type="ARBA" id="ARBA00022964"/>
    </source>
</evidence>
<evidence type="ECO:0000256" key="5">
    <source>
        <dbReference type="ARBA" id="ARBA00022873"/>
    </source>
</evidence>
<dbReference type="Pfam" id="PF02668">
    <property type="entry name" value="TauD"/>
    <property type="match status" value="1"/>
</dbReference>
<keyword evidence="5" id="KW-0124">Carnitine biosynthesis</keyword>
<evidence type="ECO:0000313" key="11">
    <source>
        <dbReference type="EnsemblMetazoa" id="XP_019850396.1"/>
    </source>
</evidence>
<dbReference type="GeneID" id="105312230"/>
<protein>
    <recommendedName>
        <fullName evidence="13">Gamma-butyrobetaine dioxygenase</fullName>
    </recommendedName>
</protein>
<dbReference type="InterPro" id="IPR050411">
    <property type="entry name" value="AlphaKG_dependent_hydroxylases"/>
</dbReference>
<dbReference type="GO" id="GO:0045329">
    <property type="term" value="P:carnitine biosynthetic process"/>
    <property type="evidence" value="ECO:0007669"/>
    <property type="project" value="UniProtKB-KW"/>
</dbReference>
<reference evidence="12" key="1">
    <citation type="journal article" date="2010" name="Nature">
        <title>The Amphimedon queenslandica genome and the evolution of animal complexity.</title>
        <authorList>
            <person name="Srivastava M."/>
            <person name="Simakov O."/>
            <person name="Chapman J."/>
            <person name="Fahey B."/>
            <person name="Gauthier M.E."/>
            <person name="Mitros T."/>
            <person name="Richards G.S."/>
            <person name="Conaco C."/>
            <person name="Dacre M."/>
            <person name="Hellsten U."/>
            <person name="Larroux C."/>
            <person name="Putnam N.H."/>
            <person name="Stanke M."/>
            <person name="Adamska M."/>
            <person name="Darling A."/>
            <person name="Degnan S.M."/>
            <person name="Oakley T.H."/>
            <person name="Plachetzki D.C."/>
            <person name="Zhai Y."/>
            <person name="Adamski M."/>
            <person name="Calcino A."/>
            <person name="Cummins S.F."/>
            <person name="Goodstein D.M."/>
            <person name="Harris C."/>
            <person name="Jackson D.J."/>
            <person name="Leys S.P."/>
            <person name="Shu S."/>
            <person name="Woodcroft B.J."/>
            <person name="Vervoort M."/>
            <person name="Kosik K.S."/>
            <person name="Manning G."/>
            <person name="Degnan B.M."/>
            <person name="Rokhsar D.S."/>
        </authorList>
    </citation>
    <scope>NUCLEOTIDE SEQUENCE [LARGE SCALE GENOMIC DNA]</scope>
</reference>
<comment type="cofactor">
    <cofactor evidence="1">
        <name>Fe(2+)</name>
        <dbReference type="ChEBI" id="CHEBI:29033"/>
    </cofactor>
</comment>
<dbReference type="SUPFAM" id="SSF51197">
    <property type="entry name" value="Clavaminate synthase-like"/>
    <property type="match status" value="1"/>
</dbReference>
<sequence length="419" mass="47791">MQLRRAPAAILERTSSKVCHCVSSFAIVPLLQDGKKIRLSVEGEPERRYHGVWLRHNCRCPKCLVVSSNQNIVHHSKLVDLSIKEASVDDGSVHVKWDSAKGPHSCSFDVKWLKEFDYSFPNAFDKKNESSKPIVTDTLPTIDCTDMMSSDEGLYEWLKQMNFYGASLLQNIPDHIDIEQIIKKIGNPQEHVYQLIFDVIAVPNSVDAAYTANDLNWHIDQDFFESPPGVQILHCLRFDNCVSGGETLLVDLYNTAQKLRSKYPHHFKALSEIPYSVQRIHETLETENPVSFLMRRPHITLDNSGEIISLNFCPHHHGPLQATEDKIEEYYEAFIAFSAMLDESPTKLAHRLRPGEALCFNNRRMAHSRNNFILNGGERHLKGGYVNIDFFRSKFQLLANKLGTGEISKNVFNSSWVTH</sequence>
<dbReference type="GO" id="GO:0016706">
    <property type="term" value="F:2-oxoglutarate-dependent dioxygenase activity"/>
    <property type="evidence" value="ECO:0007669"/>
    <property type="project" value="UniProtKB-ARBA"/>
</dbReference>
<evidence type="ECO:0000256" key="3">
    <source>
        <dbReference type="ARBA" id="ARBA00008654"/>
    </source>
</evidence>
<comment type="pathway">
    <text evidence="2">Amine and polyamine biosynthesis; carnitine biosynthesis.</text>
</comment>
<keyword evidence="12" id="KW-1185">Reference proteome</keyword>
<comment type="similarity">
    <text evidence="3">Belongs to the gamma-BBH/TMLD family.</text>
</comment>
<name>A0AAN0J0Z7_AMPQE</name>
<reference evidence="11" key="2">
    <citation type="submission" date="2024-06" db="UniProtKB">
        <authorList>
            <consortium name="EnsemblMetazoa"/>
        </authorList>
    </citation>
    <scope>IDENTIFICATION</scope>
</reference>
<evidence type="ECO:0000256" key="2">
    <source>
        <dbReference type="ARBA" id="ARBA00005022"/>
    </source>
</evidence>
<dbReference type="PANTHER" id="PTHR10696:SF25">
    <property type="entry name" value="OXIDOREDUCTASE AIM17-RELATED"/>
    <property type="match status" value="1"/>
</dbReference>
<dbReference type="InterPro" id="IPR003819">
    <property type="entry name" value="TauD/TfdA-like"/>
</dbReference>
<keyword evidence="8" id="KW-0408">Iron</keyword>
<accession>A0AAN0J0Z7</accession>
<dbReference type="GO" id="GO:0005739">
    <property type="term" value="C:mitochondrion"/>
    <property type="evidence" value="ECO:0007669"/>
    <property type="project" value="TreeGrafter"/>
</dbReference>
<dbReference type="InterPro" id="IPR038492">
    <property type="entry name" value="GBBH-like_N_sf"/>
</dbReference>
<keyword evidence="4" id="KW-0479">Metal-binding</keyword>
<dbReference type="Pfam" id="PF06155">
    <property type="entry name" value="GBBH-like_N"/>
    <property type="match status" value="1"/>
</dbReference>
<dbReference type="InterPro" id="IPR042098">
    <property type="entry name" value="TauD-like_sf"/>
</dbReference>
<dbReference type="Proteomes" id="UP000007879">
    <property type="component" value="Unassembled WGS sequence"/>
</dbReference>
<evidence type="ECO:0000256" key="4">
    <source>
        <dbReference type="ARBA" id="ARBA00022723"/>
    </source>
</evidence>
<keyword evidence="6" id="KW-0223">Dioxygenase</keyword>
<dbReference type="EnsemblMetazoa" id="XM_019994837.1">
    <property type="protein sequence ID" value="XP_019850396.1"/>
    <property type="gene ID" value="LOC105312230"/>
</dbReference>